<evidence type="ECO:0000256" key="2">
    <source>
        <dbReference type="ARBA" id="ARBA00011823"/>
    </source>
</evidence>
<evidence type="ECO:0000256" key="3">
    <source>
        <dbReference type="ARBA" id="ARBA00012415"/>
    </source>
</evidence>
<evidence type="ECO:0000256" key="4">
    <source>
        <dbReference type="ARBA" id="ARBA00019048"/>
    </source>
</evidence>
<dbReference type="InterPro" id="IPR029044">
    <property type="entry name" value="Nucleotide-diphossugar_trans"/>
</dbReference>
<name>A0A3P6TFF4_9BILA</name>
<comment type="subunit">
    <text evidence="2">Homooctamer.</text>
</comment>
<keyword evidence="6" id="KW-0548">Nucleotidyltransferase</keyword>
<dbReference type="EC" id="2.7.7.9" evidence="3"/>
<evidence type="ECO:0000313" key="10">
    <source>
        <dbReference type="Proteomes" id="UP000271098"/>
    </source>
</evidence>
<dbReference type="InterPro" id="IPR016267">
    <property type="entry name" value="UDPGP_trans"/>
</dbReference>
<dbReference type="GO" id="GO:0003983">
    <property type="term" value="F:UTP:glucose-1-phosphate uridylyltransferase activity"/>
    <property type="evidence" value="ECO:0007669"/>
    <property type="project" value="UniProtKB-EC"/>
</dbReference>
<dbReference type="OrthoDB" id="932129at2759"/>
<protein>
    <recommendedName>
        <fullName evidence="4">UTP--glucose-1-phosphate uridylyltransferase</fullName>
        <ecNumber evidence="3">2.7.7.9</ecNumber>
    </recommendedName>
</protein>
<dbReference type="GO" id="GO:0006011">
    <property type="term" value="P:UDP-alpha-D-glucose metabolic process"/>
    <property type="evidence" value="ECO:0007669"/>
    <property type="project" value="InterPro"/>
</dbReference>
<keyword evidence="10" id="KW-1185">Reference proteome</keyword>
<organism evidence="9 10">
    <name type="scientific">Gongylonema pulchrum</name>
    <dbReference type="NCBI Taxonomy" id="637853"/>
    <lineage>
        <taxon>Eukaryota</taxon>
        <taxon>Metazoa</taxon>
        <taxon>Ecdysozoa</taxon>
        <taxon>Nematoda</taxon>
        <taxon>Chromadorea</taxon>
        <taxon>Rhabditida</taxon>
        <taxon>Spirurina</taxon>
        <taxon>Spiruromorpha</taxon>
        <taxon>Spiruroidea</taxon>
        <taxon>Gongylonematidae</taxon>
        <taxon>Gongylonema</taxon>
    </lineage>
</organism>
<evidence type="ECO:0000256" key="8">
    <source>
        <dbReference type="ARBA" id="ARBA00047432"/>
    </source>
</evidence>
<dbReference type="UniPathway" id="UPA00164"/>
<evidence type="ECO:0000256" key="5">
    <source>
        <dbReference type="ARBA" id="ARBA00022679"/>
    </source>
</evidence>
<dbReference type="AlphaFoldDB" id="A0A3P6TFF4"/>
<dbReference type="EMBL" id="UYRT01026117">
    <property type="protein sequence ID" value="VDK64608.1"/>
    <property type="molecule type" value="Genomic_DNA"/>
</dbReference>
<evidence type="ECO:0000256" key="7">
    <source>
        <dbReference type="ARBA" id="ARBA00023579"/>
    </source>
</evidence>
<dbReference type="InterPro" id="IPR002618">
    <property type="entry name" value="UDPGP_fam"/>
</dbReference>
<proteinExistence type="inferred from homology"/>
<keyword evidence="5" id="KW-0808">Transferase</keyword>
<dbReference type="Proteomes" id="UP000271098">
    <property type="component" value="Unassembled WGS sequence"/>
</dbReference>
<comment type="function">
    <text evidence="7">UTP--glucose-1-phosphate uridylyltransferase catalyzing the conversion of glucose-1-phosphate into UDP-glucose, a crucial precursor for the production of glycogen.</text>
</comment>
<comment type="similarity">
    <text evidence="1">Belongs to the UDPGP type 1 family.</text>
</comment>
<dbReference type="GO" id="GO:0005978">
    <property type="term" value="P:glycogen biosynthetic process"/>
    <property type="evidence" value="ECO:0007669"/>
    <property type="project" value="UniProtKB-UniPathway"/>
</dbReference>
<accession>A0A3P6TFF4</accession>
<dbReference type="Gene3D" id="3.90.550.10">
    <property type="entry name" value="Spore Coat Polysaccharide Biosynthesis Protein SpsA, Chain A"/>
    <property type="match status" value="1"/>
</dbReference>
<evidence type="ECO:0000256" key="6">
    <source>
        <dbReference type="ARBA" id="ARBA00022695"/>
    </source>
</evidence>
<dbReference type="SUPFAM" id="SSF53448">
    <property type="entry name" value="Nucleotide-diphospho-sugar transferases"/>
    <property type="match status" value="1"/>
</dbReference>
<evidence type="ECO:0000313" key="9">
    <source>
        <dbReference type="EMBL" id="VDK64608.1"/>
    </source>
</evidence>
<evidence type="ECO:0000256" key="1">
    <source>
        <dbReference type="ARBA" id="ARBA00010401"/>
    </source>
</evidence>
<dbReference type="Pfam" id="PF01704">
    <property type="entry name" value="UDPGP"/>
    <property type="match status" value="1"/>
</dbReference>
<sequence>MNRIYDVNVPLVLMNSFNTDEDTKKLLRKYKNVRVDVHTFCQSKYPRISKESLMPIVKSVTEGDLEGYCAVLSVRLYCVHYRSDFIVTT</sequence>
<reference evidence="9 10" key="1">
    <citation type="submission" date="2018-11" db="EMBL/GenBank/DDBJ databases">
        <authorList>
            <consortium name="Pathogen Informatics"/>
        </authorList>
    </citation>
    <scope>NUCLEOTIDE SEQUENCE [LARGE SCALE GENOMIC DNA]</scope>
</reference>
<dbReference type="PANTHER" id="PTHR43511">
    <property type="match status" value="1"/>
</dbReference>
<gene>
    <name evidence="9" type="ORF">GPUH_LOCUS8711</name>
</gene>
<comment type="catalytic activity">
    <reaction evidence="8">
        <text>alpha-D-glucose 1-phosphate + UTP + H(+) = UDP-alpha-D-glucose + diphosphate</text>
        <dbReference type="Rhea" id="RHEA:19889"/>
        <dbReference type="ChEBI" id="CHEBI:15378"/>
        <dbReference type="ChEBI" id="CHEBI:33019"/>
        <dbReference type="ChEBI" id="CHEBI:46398"/>
        <dbReference type="ChEBI" id="CHEBI:58601"/>
        <dbReference type="ChEBI" id="CHEBI:58885"/>
        <dbReference type="EC" id="2.7.7.9"/>
    </reaction>
    <physiologicalReaction direction="left-to-right" evidence="8">
        <dbReference type="Rhea" id="RHEA:19890"/>
    </physiologicalReaction>
</comment>